<dbReference type="RefSeq" id="WP_320509384.1">
    <property type="nucleotide sequence ID" value="NZ_JAXCLW010000004.1"/>
</dbReference>
<dbReference type="InterPro" id="IPR012654">
    <property type="entry name" value="CHP02391"/>
</dbReference>
<dbReference type="Proteomes" id="UP001279642">
    <property type="component" value="Unassembled WGS sequence"/>
</dbReference>
<proteinExistence type="predicted"/>
<protein>
    <submittedName>
        <fullName evidence="2">TIGR02391 family protein</fullName>
    </submittedName>
</protein>
<organism evidence="2 3">
    <name type="scientific">Dongia soli</name>
    <dbReference type="NCBI Taxonomy" id="600628"/>
    <lineage>
        <taxon>Bacteria</taxon>
        <taxon>Pseudomonadati</taxon>
        <taxon>Pseudomonadota</taxon>
        <taxon>Alphaproteobacteria</taxon>
        <taxon>Rhodospirillales</taxon>
        <taxon>Dongiaceae</taxon>
        <taxon>Dongia</taxon>
    </lineage>
</organism>
<evidence type="ECO:0000259" key="1">
    <source>
        <dbReference type="Pfam" id="PF09509"/>
    </source>
</evidence>
<accession>A0ABU5EEP7</accession>
<evidence type="ECO:0000313" key="3">
    <source>
        <dbReference type="Proteomes" id="UP001279642"/>
    </source>
</evidence>
<dbReference type="Pfam" id="PF09509">
    <property type="entry name" value="Hypoth_Ymh"/>
    <property type="match status" value="1"/>
</dbReference>
<reference evidence="2 3" key="1">
    <citation type="journal article" date="2016" name="Antonie Van Leeuwenhoek">
        <title>Dongia soli sp. nov., isolated from soil from Dokdo, Korea.</title>
        <authorList>
            <person name="Kim D.U."/>
            <person name="Lee H."/>
            <person name="Kim H."/>
            <person name="Kim S.G."/>
            <person name="Ka J.O."/>
        </authorList>
    </citation>
    <scope>NUCLEOTIDE SEQUENCE [LARGE SCALE GENOMIC DNA]</scope>
    <source>
        <strain evidence="2 3">D78</strain>
    </source>
</reference>
<name>A0ABU5EEP7_9PROT</name>
<dbReference type="EMBL" id="JAXCLW010000004">
    <property type="protein sequence ID" value="MDY0884319.1"/>
    <property type="molecule type" value="Genomic_DNA"/>
</dbReference>
<evidence type="ECO:0000313" key="2">
    <source>
        <dbReference type="EMBL" id="MDY0884319.1"/>
    </source>
</evidence>
<comment type="caution">
    <text evidence="2">The sequence shown here is derived from an EMBL/GenBank/DDBJ whole genome shotgun (WGS) entry which is preliminary data.</text>
</comment>
<sequence>MAIDRTALKGAYARLKGLERAGPFSGTIPIELGHDYDGIVRQLTTILAPEDLSSFSLPATAYSGNRASGSTWCISKIFEAKLMQLVSYLEHVHHVSKEIIEVGTLYNSIRDETLRNRCADLLSAPGSFDRVINQATQVLEDRIRIKSDNQEGLSGTQLVNKVLVSDVAKTVLKVSADPDEHRGFCDIMRGMMGAFRNPTHHHISEEFSREDALKVCAFVDNLLRIVDKAELQKRA</sequence>
<keyword evidence="3" id="KW-1185">Reference proteome</keyword>
<gene>
    <name evidence="2" type="ORF">SMD27_15860</name>
</gene>
<feature type="domain" description="Conserved hypothetical protein CHP02391" evidence="1">
    <location>
        <begin position="111"/>
        <end position="225"/>
    </location>
</feature>